<protein>
    <submittedName>
        <fullName evidence="1">Uncharacterized protein</fullName>
    </submittedName>
</protein>
<comment type="caution">
    <text evidence="1">The sequence shown here is derived from an EMBL/GenBank/DDBJ whole genome shotgun (WGS) entry which is preliminary data.</text>
</comment>
<dbReference type="HOGENOM" id="CLU_1990074_0_0_3"/>
<evidence type="ECO:0000313" key="1">
    <source>
        <dbReference type="EMBL" id="CCI18531.1"/>
    </source>
</evidence>
<reference evidence="1 2" key="1">
    <citation type="submission" date="2012-04" db="EMBL/GenBank/DDBJ databases">
        <authorList>
            <person name="Genoscope - CEA"/>
        </authorList>
    </citation>
    <scope>NUCLEOTIDE SEQUENCE [LARGE SCALE GENOMIC DNA]</scope>
    <source>
        <strain evidence="1 2">9807</strain>
    </source>
</reference>
<name>I4H907_MICAE</name>
<organism evidence="1 2">
    <name type="scientific">Microcystis aeruginosa PCC 9807</name>
    <dbReference type="NCBI Taxonomy" id="1160283"/>
    <lineage>
        <taxon>Bacteria</taxon>
        <taxon>Bacillati</taxon>
        <taxon>Cyanobacteriota</taxon>
        <taxon>Cyanophyceae</taxon>
        <taxon>Oscillatoriophycideae</taxon>
        <taxon>Chroococcales</taxon>
        <taxon>Microcystaceae</taxon>
        <taxon>Microcystis</taxon>
    </lineage>
</organism>
<dbReference type="RefSeq" id="WP_002785212.1">
    <property type="nucleotide sequence ID" value="NZ_HE973314.1"/>
</dbReference>
<sequence>MTKSQIITKGKTPNTFTCHWQDGFGNVISGSKLDLDFNPCIEASGLTENFVIVHYQAKPLFLRRFGVIANGEYFSVSSIESTTPYRSVLVHETNLIKPPNAILIHPESLLTVKDNIAIITPITPL</sequence>
<proteinExistence type="predicted"/>
<dbReference type="AlphaFoldDB" id="I4H907"/>
<gene>
    <name evidence="1" type="ORF">MICAF_40014</name>
</gene>
<accession>I4H907</accession>
<dbReference type="EMBL" id="CAIM01000334">
    <property type="protein sequence ID" value="CCI18531.1"/>
    <property type="molecule type" value="Genomic_DNA"/>
</dbReference>
<evidence type="ECO:0000313" key="2">
    <source>
        <dbReference type="Proteomes" id="UP000003613"/>
    </source>
</evidence>
<dbReference type="Proteomes" id="UP000003613">
    <property type="component" value="Unassembled WGS sequence"/>
</dbReference>